<dbReference type="PANTHER" id="PTHR43585:SF2">
    <property type="entry name" value="ATP-GRASP ENZYME FSQD"/>
    <property type="match status" value="1"/>
</dbReference>
<evidence type="ECO:0000256" key="1">
    <source>
        <dbReference type="ARBA" id="ARBA00022598"/>
    </source>
</evidence>
<dbReference type="GO" id="GO:0005524">
    <property type="term" value="F:ATP binding"/>
    <property type="evidence" value="ECO:0007669"/>
    <property type="project" value="UniProtKB-UniRule"/>
</dbReference>
<dbReference type="PROSITE" id="PS50975">
    <property type="entry name" value="ATP_GRASP"/>
    <property type="match status" value="1"/>
</dbReference>
<feature type="domain" description="ATP-grasp" evidence="5">
    <location>
        <begin position="112"/>
        <end position="293"/>
    </location>
</feature>
<keyword evidence="1 6" id="KW-0436">Ligase</keyword>
<accession>A0A9W6PPM6</accession>
<dbReference type="Pfam" id="PF02655">
    <property type="entry name" value="ATP-grasp_3"/>
    <property type="match status" value="1"/>
</dbReference>
<gene>
    <name evidence="6" type="ORF">Arub01_05680</name>
</gene>
<evidence type="ECO:0000256" key="4">
    <source>
        <dbReference type="PROSITE-ProRule" id="PRU00409"/>
    </source>
</evidence>
<evidence type="ECO:0000256" key="2">
    <source>
        <dbReference type="ARBA" id="ARBA00022741"/>
    </source>
</evidence>
<keyword evidence="7" id="KW-1185">Reference proteome</keyword>
<dbReference type="EMBL" id="BSRZ01000001">
    <property type="protein sequence ID" value="GLW62324.1"/>
    <property type="molecule type" value="Genomic_DNA"/>
</dbReference>
<dbReference type="Gene3D" id="3.30.470.20">
    <property type="entry name" value="ATP-grasp fold, B domain"/>
    <property type="match status" value="1"/>
</dbReference>
<proteinExistence type="predicted"/>
<dbReference type="PANTHER" id="PTHR43585">
    <property type="entry name" value="FUMIPYRROLE BIOSYNTHESIS PROTEIN C"/>
    <property type="match status" value="1"/>
</dbReference>
<evidence type="ECO:0000256" key="3">
    <source>
        <dbReference type="ARBA" id="ARBA00022840"/>
    </source>
</evidence>
<sequence length="388" mass="42167">MAASLYLVAGKATDSVTHGFLPAAVRLAEARGLDVVLLTDRPAQHAYAHPVPVVECDVTDYRSIVACVAALDGEPRAIFSNSDFLQAPTALAAAYFDLPAKDWRAATRAKNKALMRRHLADLDPVFSADADRVPADAPYPLVLKPREGVASEDVFLVQDPDELAARRAQIRARRSDSLVVEEYLPGRLHTLETLGDGRETRVLGSFRTRLSPPPHFIEERLEWAPPPPETDQVLAQLDALGVGFGMCHTEFVVHEGRARLIEVNYRLIGDHCDFLLADLLGVPLHETILRVHLGEPLPPIEKPAGGHAVADVVIADRGGTLAAAPGAVELTDGPVRLAYLPQRSVGETFELTRTNRDYLGTIRAIGPARADVEAAIARFRAAHTWTIT</sequence>
<dbReference type="RefSeq" id="WP_067914839.1">
    <property type="nucleotide sequence ID" value="NZ_BSRZ01000001.1"/>
</dbReference>
<comment type="caution">
    <text evidence="6">The sequence shown here is derived from an EMBL/GenBank/DDBJ whole genome shotgun (WGS) entry which is preliminary data.</text>
</comment>
<protein>
    <submittedName>
        <fullName evidence="6">Carboxylate--amine ligase</fullName>
    </submittedName>
</protein>
<keyword evidence="3 4" id="KW-0067">ATP-binding</keyword>
<dbReference type="GO" id="GO:0046872">
    <property type="term" value="F:metal ion binding"/>
    <property type="evidence" value="ECO:0007669"/>
    <property type="project" value="InterPro"/>
</dbReference>
<dbReference type="InterPro" id="IPR011761">
    <property type="entry name" value="ATP-grasp"/>
</dbReference>
<organism evidence="6 7">
    <name type="scientific">Actinomadura rubrobrunea</name>
    <dbReference type="NCBI Taxonomy" id="115335"/>
    <lineage>
        <taxon>Bacteria</taxon>
        <taxon>Bacillati</taxon>
        <taxon>Actinomycetota</taxon>
        <taxon>Actinomycetes</taxon>
        <taxon>Streptosporangiales</taxon>
        <taxon>Thermomonosporaceae</taxon>
        <taxon>Actinomadura</taxon>
    </lineage>
</organism>
<dbReference type="InterPro" id="IPR052032">
    <property type="entry name" value="ATP-dep_AA_Ligase"/>
</dbReference>
<name>A0A9W6PPM6_9ACTN</name>
<keyword evidence="2 4" id="KW-0547">Nucleotide-binding</keyword>
<dbReference type="Proteomes" id="UP001165124">
    <property type="component" value="Unassembled WGS sequence"/>
</dbReference>
<dbReference type="AlphaFoldDB" id="A0A9W6PPM6"/>
<evidence type="ECO:0000259" key="5">
    <source>
        <dbReference type="PROSITE" id="PS50975"/>
    </source>
</evidence>
<dbReference type="InterPro" id="IPR003806">
    <property type="entry name" value="ATP-grasp_PylC-type"/>
</dbReference>
<dbReference type="SUPFAM" id="SSF56059">
    <property type="entry name" value="Glutathione synthetase ATP-binding domain-like"/>
    <property type="match status" value="1"/>
</dbReference>
<evidence type="ECO:0000313" key="7">
    <source>
        <dbReference type="Proteomes" id="UP001165124"/>
    </source>
</evidence>
<evidence type="ECO:0000313" key="6">
    <source>
        <dbReference type="EMBL" id="GLW62324.1"/>
    </source>
</evidence>
<reference evidence="6" key="1">
    <citation type="submission" date="2023-02" db="EMBL/GenBank/DDBJ databases">
        <title>Actinomadura rubrobrunea NBRC 14622.</title>
        <authorList>
            <person name="Ichikawa N."/>
            <person name="Sato H."/>
            <person name="Tonouchi N."/>
        </authorList>
    </citation>
    <scope>NUCLEOTIDE SEQUENCE</scope>
    <source>
        <strain evidence="6">NBRC 14622</strain>
    </source>
</reference>
<dbReference type="GO" id="GO:0016874">
    <property type="term" value="F:ligase activity"/>
    <property type="evidence" value="ECO:0007669"/>
    <property type="project" value="UniProtKB-KW"/>
</dbReference>